<accession>A0A2A6CZT5</accession>
<evidence type="ECO:0000313" key="3">
    <source>
        <dbReference type="Proteomes" id="UP000005239"/>
    </source>
</evidence>
<protein>
    <submittedName>
        <fullName evidence="2">Uncharacterized protein</fullName>
    </submittedName>
</protein>
<dbReference type="AlphaFoldDB" id="A0A2A6CZT5"/>
<evidence type="ECO:0000313" key="2">
    <source>
        <dbReference type="EnsemblMetazoa" id="PPA38506.1"/>
    </source>
</evidence>
<name>A0A2A6CZT5_PRIPA</name>
<feature type="compositionally biased region" description="Polar residues" evidence="1">
    <location>
        <begin position="62"/>
        <end position="74"/>
    </location>
</feature>
<dbReference type="Proteomes" id="UP000005239">
    <property type="component" value="Unassembled WGS sequence"/>
</dbReference>
<keyword evidence="3" id="KW-1185">Reference proteome</keyword>
<feature type="region of interest" description="Disordered" evidence="1">
    <location>
        <begin position="62"/>
        <end position="82"/>
    </location>
</feature>
<reference evidence="3" key="1">
    <citation type="journal article" date="2008" name="Nat. Genet.">
        <title>The Pristionchus pacificus genome provides a unique perspective on nematode lifestyle and parasitism.</title>
        <authorList>
            <person name="Dieterich C."/>
            <person name="Clifton S.W."/>
            <person name="Schuster L.N."/>
            <person name="Chinwalla A."/>
            <person name="Delehaunty K."/>
            <person name="Dinkelacker I."/>
            <person name="Fulton L."/>
            <person name="Fulton R."/>
            <person name="Godfrey J."/>
            <person name="Minx P."/>
            <person name="Mitreva M."/>
            <person name="Roeseler W."/>
            <person name="Tian H."/>
            <person name="Witte H."/>
            <person name="Yang S.P."/>
            <person name="Wilson R.K."/>
            <person name="Sommer R.J."/>
        </authorList>
    </citation>
    <scope>NUCLEOTIDE SEQUENCE [LARGE SCALE GENOMIC DNA]</scope>
    <source>
        <strain evidence="3">PS312</strain>
    </source>
</reference>
<sequence length="82" mass="8922">MLPQPGIPIFILGIVPTLTLNLRDPPTLYSLAITIRIGLLQSFNSQSLSTTAQEALNRSQPFSGITGQWQGLRSSSRKRTGV</sequence>
<accession>A0A8R1UUI3</accession>
<reference evidence="2" key="2">
    <citation type="submission" date="2022-06" db="UniProtKB">
        <authorList>
            <consortium name="EnsemblMetazoa"/>
        </authorList>
    </citation>
    <scope>IDENTIFICATION</scope>
    <source>
        <strain evidence="2">PS312</strain>
    </source>
</reference>
<gene>
    <name evidence="2" type="primary">WBGene00276875</name>
</gene>
<dbReference type="EnsemblMetazoa" id="PPA38506.1">
    <property type="protein sequence ID" value="PPA38506.1"/>
    <property type="gene ID" value="WBGene00276875"/>
</dbReference>
<evidence type="ECO:0000256" key="1">
    <source>
        <dbReference type="SAM" id="MobiDB-lite"/>
    </source>
</evidence>
<organism evidence="2 3">
    <name type="scientific">Pristionchus pacificus</name>
    <name type="common">Parasitic nematode worm</name>
    <dbReference type="NCBI Taxonomy" id="54126"/>
    <lineage>
        <taxon>Eukaryota</taxon>
        <taxon>Metazoa</taxon>
        <taxon>Ecdysozoa</taxon>
        <taxon>Nematoda</taxon>
        <taxon>Chromadorea</taxon>
        <taxon>Rhabditida</taxon>
        <taxon>Rhabditina</taxon>
        <taxon>Diplogasteromorpha</taxon>
        <taxon>Diplogasteroidea</taxon>
        <taxon>Neodiplogasteridae</taxon>
        <taxon>Pristionchus</taxon>
    </lineage>
</organism>
<proteinExistence type="predicted"/>